<dbReference type="EMBL" id="PXVC01000219">
    <property type="protein sequence ID" value="PSI00201.1"/>
    <property type="molecule type" value="Genomic_DNA"/>
</dbReference>
<keyword evidence="2" id="KW-1185">Reference proteome</keyword>
<feature type="non-terminal residue" evidence="1">
    <location>
        <position position="153"/>
    </location>
</feature>
<protein>
    <submittedName>
        <fullName evidence="1">Uncharacterized protein</fullName>
    </submittedName>
</protein>
<sequence>MPDKGEAPLLPLLLCEKLGISFALEQSIRISCKGILQGRYVIGIAPNQLDTCDYNEFLNCLSLPQLFRAWATLNHKRCSTLGIGFEPSVNGICYKLYFEYWHHLEERINQAGLGQRLAWKDQQNHPLLALVGLKWLAAEPDQWRLTHYKLWPE</sequence>
<dbReference type="RefSeq" id="WP_206603889.1">
    <property type="nucleotide sequence ID" value="NZ_PXVC01000219.1"/>
</dbReference>
<reference evidence="2" key="1">
    <citation type="submission" date="2018-03" db="EMBL/GenBank/DDBJ databases">
        <title>Ecological and genomic features of two cosmopolitan and abundant freshwater picocyanobacteria.</title>
        <authorList>
            <person name="Cabello-Yeves P.J."/>
            <person name="Picazo A."/>
            <person name="Camacho A."/>
            <person name="Callieri C."/>
            <person name="Rosselli R."/>
            <person name="Roda-Garcia J."/>
            <person name="Coutinho F.H."/>
            <person name="Rodriguez-Valera F."/>
        </authorList>
    </citation>
    <scope>NUCLEOTIDE SEQUENCE [LARGE SCALE GENOMIC DNA]</scope>
    <source>
        <strain evidence="2">Tous</strain>
    </source>
</reference>
<dbReference type="Proteomes" id="UP000240206">
    <property type="component" value="Unassembled WGS sequence"/>
</dbReference>
<name>A0A2P7EAF0_9SYNE</name>
<gene>
    <name evidence="1" type="ORF">C7K08_14435</name>
</gene>
<accession>A0A2P7EAF0</accession>
<organism evidence="1 2">
    <name type="scientific">Synechococcus lacustris str. Tous</name>
    <dbReference type="NCBI Taxonomy" id="1910958"/>
    <lineage>
        <taxon>Bacteria</taxon>
        <taxon>Bacillati</taxon>
        <taxon>Cyanobacteriota</taxon>
        <taxon>Cyanophyceae</taxon>
        <taxon>Synechococcales</taxon>
        <taxon>Synechococcaceae</taxon>
        <taxon>Synechococcus</taxon>
    </lineage>
</organism>
<proteinExistence type="predicted"/>
<dbReference type="AlphaFoldDB" id="A0A2P7EAF0"/>
<comment type="caution">
    <text evidence="1">The sequence shown here is derived from an EMBL/GenBank/DDBJ whole genome shotgun (WGS) entry which is preliminary data.</text>
</comment>
<evidence type="ECO:0000313" key="2">
    <source>
        <dbReference type="Proteomes" id="UP000240206"/>
    </source>
</evidence>
<evidence type="ECO:0000313" key="1">
    <source>
        <dbReference type="EMBL" id="PSI00201.1"/>
    </source>
</evidence>